<evidence type="ECO:0000313" key="2">
    <source>
        <dbReference type="Proteomes" id="UP000489600"/>
    </source>
</evidence>
<dbReference type="EMBL" id="CABITT030000004">
    <property type="protein sequence ID" value="VVB03335.1"/>
    <property type="molecule type" value="Genomic_DNA"/>
</dbReference>
<protein>
    <submittedName>
        <fullName evidence="1">Uncharacterized protein</fullName>
    </submittedName>
</protein>
<accession>A0A565BPR5</accession>
<keyword evidence="2" id="KW-1185">Reference proteome</keyword>
<evidence type="ECO:0000313" key="1">
    <source>
        <dbReference type="EMBL" id="VVB03335.1"/>
    </source>
</evidence>
<dbReference type="Proteomes" id="UP000489600">
    <property type="component" value="Unassembled WGS sequence"/>
</dbReference>
<proteinExistence type="predicted"/>
<dbReference type="AlphaFoldDB" id="A0A565BPR5"/>
<sequence>MEASEVKSKKPGASRLFCLCNQRRPVLKRPKTIQQALDQGAALLKVDKLVTGHNADDIAESQRPFS</sequence>
<organism evidence="1 2">
    <name type="scientific">Arabis nemorensis</name>
    <dbReference type="NCBI Taxonomy" id="586526"/>
    <lineage>
        <taxon>Eukaryota</taxon>
        <taxon>Viridiplantae</taxon>
        <taxon>Streptophyta</taxon>
        <taxon>Embryophyta</taxon>
        <taxon>Tracheophyta</taxon>
        <taxon>Spermatophyta</taxon>
        <taxon>Magnoliopsida</taxon>
        <taxon>eudicotyledons</taxon>
        <taxon>Gunneridae</taxon>
        <taxon>Pentapetalae</taxon>
        <taxon>rosids</taxon>
        <taxon>malvids</taxon>
        <taxon>Brassicales</taxon>
        <taxon>Brassicaceae</taxon>
        <taxon>Arabideae</taxon>
        <taxon>Arabis</taxon>
    </lineage>
</organism>
<reference evidence="1" key="1">
    <citation type="submission" date="2019-07" db="EMBL/GenBank/DDBJ databases">
        <authorList>
            <person name="Dittberner H."/>
        </authorList>
    </citation>
    <scope>NUCLEOTIDE SEQUENCE [LARGE SCALE GENOMIC DNA]</scope>
</reference>
<dbReference type="OrthoDB" id="198857at2759"/>
<name>A0A565BPR5_9BRAS</name>
<comment type="caution">
    <text evidence="1">The sequence shown here is derived from an EMBL/GenBank/DDBJ whole genome shotgun (WGS) entry which is preliminary data.</text>
</comment>
<dbReference type="InterPro" id="IPR014729">
    <property type="entry name" value="Rossmann-like_a/b/a_fold"/>
</dbReference>
<dbReference type="Gene3D" id="3.40.50.620">
    <property type="entry name" value="HUPs"/>
    <property type="match status" value="1"/>
</dbReference>
<gene>
    <name evidence="1" type="ORF">ANE_LOCUS13779</name>
</gene>